<organism evidence="2 3">
    <name type="scientific">Methylococcus capsulatus</name>
    <dbReference type="NCBI Taxonomy" id="414"/>
    <lineage>
        <taxon>Bacteria</taxon>
        <taxon>Pseudomonadati</taxon>
        <taxon>Pseudomonadota</taxon>
        <taxon>Gammaproteobacteria</taxon>
        <taxon>Methylococcales</taxon>
        <taxon>Methylococcaceae</taxon>
        <taxon>Methylococcus</taxon>
    </lineage>
</organism>
<feature type="domain" description="FIST" evidence="1">
    <location>
        <begin position="56"/>
        <end position="167"/>
    </location>
</feature>
<dbReference type="Pfam" id="PF08495">
    <property type="entry name" value="FIST"/>
    <property type="match status" value="1"/>
</dbReference>
<keyword evidence="3" id="KW-1185">Reference proteome</keyword>
<dbReference type="InterPro" id="IPR013702">
    <property type="entry name" value="FIST_domain_N"/>
</dbReference>
<dbReference type="EMBL" id="CP104311">
    <property type="protein sequence ID" value="WWF01855.1"/>
    <property type="molecule type" value="Genomic_DNA"/>
</dbReference>
<dbReference type="RefSeq" id="WP_232470616.1">
    <property type="nucleotide sequence ID" value="NZ_CP104311.1"/>
</dbReference>
<sequence>MSAGSIAPMLIKYREVRSDTGEAGSSPIRIAQFCAEDRREAVRECHAGVASQRAAVVTLFGSDGYDQGATTAEMHRLCLFAGIPVVSRTTAGEIGPAGYRERSLAVTSFEAGSFHAAAYIRTGLRQFDAGRAHTLAPVEISTPGAHSEHCLALLMSDGLSVREEEVAAV</sequence>
<protein>
    <recommendedName>
        <fullName evidence="1">FIST domain-containing protein</fullName>
    </recommendedName>
</protein>
<evidence type="ECO:0000313" key="2">
    <source>
        <dbReference type="EMBL" id="WWF01855.1"/>
    </source>
</evidence>
<evidence type="ECO:0000259" key="1">
    <source>
        <dbReference type="Pfam" id="PF08495"/>
    </source>
</evidence>
<proteinExistence type="predicted"/>
<evidence type="ECO:0000313" key="3">
    <source>
        <dbReference type="Proteomes" id="UP001359308"/>
    </source>
</evidence>
<name>A0ABZ2F608_METCP</name>
<accession>A0ABZ2F608</accession>
<reference evidence="2 3" key="1">
    <citation type="submission" date="2022-09" db="EMBL/GenBank/DDBJ databases">
        <authorList>
            <person name="Giprobiosintez L."/>
        </authorList>
    </citation>
    <scope>NUCLEOTIDE SEQUENCE [LARGE SCALE GENOMIC DNA]</scope>
    <source>
        <strain evidence="3">VKPM-B-12549 (GBS-15)</strain>
    </source>
</reference>
<gene>
    <name evidence="2" type="ORF">N4J17_15510</name>
</gene>
<dbReference type="Proteomes" id="UP001359308">
    <property type="component" value="Chromosome"/>
</dbReference>